<organism evidence="2 3">
    <name type="scientific">Thyridium curvatum</name>
    <dbReference type="NCBI Taxonomy" id="1093900"/>
    <lineage>
        <taxon>Eukaryota</taxon>
        <taxon>Fungi</taxon>
        <taxon>Dikarya</taxon>
        <taxon>Ascomycota</taxon>
        <taxon>Pezizomycotina</taxon>
        <taxon>Sordariomycetes</taxon>
        <taxon>Sordariomycetidae</taxon>
        <taxon>Thyridiales</taxon>
        <taxon>Thyridiaceae</taxon>
        <taxon>Thyridium</taxon>
    </lineage>
</organism>
<evidence type="ECO:0000313" key="3">
    <source>
        <dbReference type="Proteomes" id="UP000319257"/>
    </source>
</evidence>
<dbReference type="InParanoid" id="A0A507AZD3"/>
<dbReference type="STRING" id="1093900.A0A507AZD3"/>
<keyword evidence="3" id="KW-1185">Reference proteome</keyword>
<dbReference type="Proteomes" id="UP000319257">
    <property type="component" value="Unassembled WGS sequence"/>
</dbReference>
<dbReference type="AlphaFoldDB" id="A0A507AZD3"/>
<reference evidence="2 3" key="1">
    <citation type="submission" date="2019-06" db="EMBL/GenBank/DDBJ databases">
        <title>Draft genome sequence of the filamentous fungus Phialemoniopsis curvata isolated from diesel fuel.</title>
        <authorList>
            <person name="Varaljay V.A."/>
            <person name="Lyon W.J."/>
            <person name="Crouch A.L."/>
            <person name="Drake C.E."/>
            <person name="Hollomon J.M."/>
            <person name="Nadeau L.J."/>
            <person name="Nunn H.S."/>
            <person name="Stevenson B.S."/>
            <person name="Bojanowski C.L."/>
            <person name="Crookes-Goodson W.J."/>
        </authorList>
    </citation>
    <scope>NUCLEOTIDE SEQUENCE [LARGE SCALE GENOMIC DNA]</scope>
    <source>
        <strain evidence="2 3">D216</strain>
    </source>
</reference>
<dbReference type="RefSeq" id="XP_030994714.1">
    <property type="nucleotide sequence ID" value="XM_031141304.1"/>
</dbReference>
<comment type="caution">
    <text evidence="2">The sequence shown here is derived from an EMBL/GenBank/DDBJ whole genome shotgun (WGS) entry which is preliminary data.</text>
</comment>
<accession>A0A507AZD3</accession>
<feature type="compositionally biased region" description="Acidic residues" evidence="1">
    <location>
        <begin position="210"/>
        <end position="235"/>
    </location>
</feature>
<proteinExistence type="predicted"/>
<dbReference type="OrthoDB" id="2270193at2759"/>
<gene>
    <name evidence="2" type="ORF">E0L32_006648</name>
</gene>
<evidence type="ECO:0000313" key="2">
    <source>
        <dbReference type="EMBL" id="TPX13003.1"/>
    </source>
</evidence>
<evidence type="ECO:0000256" key="1">
    <source>
        <dbReference type="SAM" id="MobiDB-lite"/>
    </source>
</evidence>
<name>A0A507AZD3_9PEZI</name>
<feature type="region of interest" description="Disordered" evidence="1">
    <location>
        <begin position="296"/>
        <end position="340"/>
    </location>
</feature>
<sequence>MDVSLAQGDTRLLASRCRVSPPISADSSLSDFLKPGGALFRPQSSDLSSDQSSAFGLASPDQSSTAFKLPFADQSWVPVLNHQITTCTIALYYRAVHHREERLVPPAGVAIGQTHQERVNYLTRARRVIVTNLLVQYKKPEQFRQMAIVAAREPELDEFLAFLESHAVAMTPELKKDGKVDVTLNAVIDPGMKVPDHFVQRSQALLDKFEDESWGGESDVDDEAEDDMEGEEATEEASTSAASPRWRLTSSARNTRGGLRPEGGTPACRRPHGSPVRQRASVPALGGVFMGEGKLRHTSKRFSDSSAVCSQAAAAEDQPGASEDQPTSNNFMSHRSNCSG</sequence>
<dbReference type="GeneID" id="41974095"/>
<feature type="region of interest" description="Disordered" evidence="1">
    <location>
        <begin position="210"/>
        <end position="279"/>
    </location>
</feature>
<dbReference type="EMBL" id="SKBQ01000038">
    <property type="protein sequence ID" value="TPX13003.1"/>
    <property type="molecule type" value="Genomic_DNA"/>
</dbReference>
<protein>
    <submittedName>
        <fullName evidence="2">Uncharacterized protein</fullName>
    </submittedName>
</protein>
<feature type="compositionally biased region" description="Polar residues" evidence="1">
    <location>
        <begin position="324"/>
        <end position="340"/>
    </location>
</feature>